<proteinExistence type="inferred from homology"/>
<dbReference type="PaxDb" id="55529-EKX39679"/>
<dbReference type="OrthoDB" id="512356at2759"/>
<organism evidence="3">
    <name type="scientific">Guillardia theta (strain CCMP2712)</name>
    <name type="common">Cryptophyte</name>
    <dbReference type="NCBI Taxonomy" id="905079"/>
    <lineage>
        <taxon>Eukaryota</taxon>
        <taxon>Cryptophyceae</taxon>
        <taxon>Pyrenomonadales</taxon>
        <taxon>Geminigeraceae</taxon>
        <taxon>Guillardia</taxon>
    </lineage>
</organism>
<evidence type="ECO:0000256" key="1">
    <source>
        <dbReference type="ARBA" id="ARBA00007218"/>
    </source>
</evidence>
<reference evidence="4" key="3">
    <citation type="submission" date="2015-06" db="UniProtKB">
        <authorList>
            <consortium name="EnsemblProtists"/>
        </authorList>
    </citation>
    <scope>IDENTIFICATION</scope>
</reference>
<sequence length="396" mass="44614">MAGEARLEALWRRVQGTGQCGKMLEHKRKQLDAVCAELVLGIRELEGHSGRTVEESNDLVFASSMLEILEERNFKWKRGGGGRDRPGVVRDEEWRCAALEFLVGEYQCLILLEGNRERSRGVVESDEKKEHEGIEKGLKKLRRLLIKFNQPNGSKASTLLKSVRAAALKAIAKTEKGGGEAHLTPSIFEVDEKLVQDHLHTLEEISQELHGECKLRREMLLTRMKATAHCFQLSQAKMDAKVMSRLSEIENFELDSKYYKPEELVKIDVADVVRAFHAVSGSSQSAVKRHLIGRVPDRGGRADEVRNHVVEREVQRANDMMRGGASRAGKTDRMWRTQDRPRDWQEEIKIKLLAGVDVNASGAEEGKIRASQRGTSTREICGEVSAEAEEGRERRA</sequence>
<evidence type="ECO:0000313" key="4">
    <source>
        <dbReference type="EnsemblProtists" id="EKX39679"/>
    </source>
</evidence>
<reference evidence="5" key="2">
    <citation type="submission" date="2012-11" db="EMBL/GenBank/DDBJ databases">
        <authorList>
            <person name="Kuo A."/>
            <person name="Curtis B.A."/>
            <person name="Tanifuji G."/>
            <person name="Burki F."/>
            <person name="Gruber A."/>
            <person name="Irimia M."/>
            <person name="Maruyama S."/>
            <person name="Arias M.C."/>
            <person name="Ball S.G."/>
            <person name="Gile G.H."/>
            <person name="Hirakawa Y."/>
            <person name="Hopkins J.F."/>
            <person name="Rensing S.A."/>
            <person name="Schmutz J."/>
            <person name="Symeonidi A."/>
            <person name="Elias M."/>
            <person name="Eveleigh R.J."/>
            <person name="Herman E.K."/>
            <person name="Klute M.J."/>
            <person name="Nakayama T."/>
            <person name="Obornik M."/>
            <person name="Reyes-Prieto A."/>
            <person name="Armbrust E.V."/>
            <person name="Aves S.J."/>
            <person name="Beiko R.G."/>
            <person name="Coutinho P."/>
            <person name="Dacks J.B."/>
            <person name="Durnford D.G."/>
            <person name="Fast N.M."/>
            <person name="Green B.R."/>
            <person name="Grisdale C."/>
            <person name="Hempe F."/>
            <person name="Henrissat B."/>
            <person name="Hoppner M.P."/>
            <person name="Ishida K.-I."/>
            <person name="Kim E."/>
            <person name="Koreny L."/>
            <person name="Kroth P.G."/>
            <person name="Liu Y."/>
            <person name="Malik S.-B."/>
            <person name="Maier U.G."/>
            <person name="McRose D."/>
            <person name="Mock T."/>
            <person name="Neilson J.A."/>
            <person name="Onodera N.T."/>
            <person name="Poole A.M."/>
            <person name="Pritham E.J."/>
            <person name="Richards T.A."/>
            <person name="Rocap G."/>
            <person name="Roy S.W."/>
            <person name="Sarai C."/>
            <person name="Schaack S."/>
            <person name="Shirato S."/>
            <person name="Slamovits C.H."/>
            <person name="Spencer D.F."/>
            <person name="Suzuki S."/>
            <person name="Worden A.Z."/>
            <person name="Zauner S."/>
            <person name="Barry K."/>
            <person name="Bell C."/>
            <person name="Bharti A.K."/>
            <person name="Crow J.A."/>
            <person name="Grimwood J."/>
            <person name="Kramer R."/>
            <person name="Lindquist E."/>
            <person name="Lucas S."/>
            <person name="Salamov A."/>
            <person name="McFadden G.I."/>
            <person name="Lane C.E."/>
            <person name="Keeling P.J."/>
            <person name="Gray M.W."/>
            <person name="Grigoriev I.V."/>
            <person name="Archibald J.M."/>
        </authorList>
    </citation>
    <scope>NUCLEOTIDE SEQUENCE</scope>
    <source>
        <strain evidence="5">CCMP2712</strain>
    </source>
</reference>
<accession>L1IUV9</accession>
<dbReference type="AlphaFoldDB" id="L1IUV9"/>
<dbReference type="PANTHER" id="PTHR31353:SF1">
    <property type="entry name" value="PROTEIN FAM98B"/>
    <property type="match status" value="1"/>
</dbReference>
<dbReference type="EnsemblProtists" id="EKX39679">
    <property type="protein sequence ID" value="EKX39679"/>
    <property type="gene ID" value="GUITHDRAFT_114175"/>
</dbReference>
<evidence type="ECO:0000256" key="2">
    <source>
        <dbReference type="SAM" id="MobiDB-lite"/>
    </source>
</evidence>
<name>L1IUV9_GUITC</name>
<comment type="similarity">
    <text evidence="1">Belongs to the FAM98 family.</text>
</comment>
<reference evidence="3 5" key="1">
    <citation type="journal article" date="2012" name="Nature">
        <title>Algal genomes reveal evolutionary mosaicism and the fate of nucleomorphs.</title>
        <authorList>
            <consortium name="DOE Joint Genome Institute"/>
            <person name="Curtis B.A."/>
            <person name="Tanifuji G."/>
            <person name="Burki F."/>
            <person name="Gruber A."/>
            <person name="Irimia M."/>
            <person name="Maruyama S."/>
            <person name="Arias M.C."/>
            <person name="Ball S.G."/>
            <person name="Gile G.H."/>
            <person name="Hirakawa Y."/>
            <person name="Hopkins J.F."/>
            <person name="Kuo A."/>
            <person name="Rensing S.A."/>
            <person name="Schmutz J."/>
            <person name="Symeonidi A."/>
            <person name="Elias M."/>
            <person name="Eveleigh R.J."/>
            <person name="Herman E.K."/>
            <person name="Klute M.J."/>
            <person name="Nakayama T."/>
            <person name="Obornik M."/>
            <person name="Reyes-Prieto A."/>
            <person name="Armbrust E.V."/>
            <person name="Aves S.J."/>
            <person name="Beiko R.G."/>
            <person name="Coutinho P."/>
            <person name="Dacks J.B."/>
            <person name="Durnford D.G."/>
            <person name="Fast N.M."/>
            <person name="Green B.R."/>
            <person name="Grisdale C.J."/>
            <person name="Hempel F."/>
            <person name="Henrissat B."/>
            <person name="Hoppner M.P."/>
            <person name="Ishida K."/>
            <person name="Kim E."/>
            <person name="Koreny L."/>
            <person name="Kroth P.G."/>
            <person name="Liu Y."/>
            <person name="Malik S.B."/>
            <person name="Maier U.G."/>
            <person name="McRose D."/>
            <person name="Mock T."/>
            <person name="Neilson J.A."/>
            <person name="Onodera N.T."/>
            <person name="Poole A.M."/>
            <person name="Pritham E.J."/>
            <person name="Richards T.A."/>
            <person name="Rocap G."/>
            <person name="Roy S.W."/>
            <person name="Sarai C."/>
            <person name="Schaack S."/>
            <person name="Shirato S."/>
            <person name="Slamovits C.H."/>
            <person name="Spencer D.F."/>
            <person name="Suzuki S."/>
            <person name="Worden A.Z."/>
            <person name="Zauner S."/>
            <person name="Barry K."/>
            <person name="Bell C."/>
            <person name="Bharti A.K."/>
            <person name="Crow J.A."/>
            <person name="Grimwood J."/>
            <person name="Kramer R."/>
            <person name="Lindquist E."/>
            <person name="Lucas S."/>
            <person name="Salamov A."/>
            <person name="McFadden G.I."/>
            <person name="Lane C.E."/>
            <person name="Keeling P.J."/>
            <person name="Gray M.W."/>
            <person name="Grigoriev I.V."/>
            <person name="Archibald J.M."/>
        </authorList>
    </citation>
    <scope>NUCLEOTIDE SEQUENCE</scope>
    <source>
        <strain evidence="3 5">CCMP2712</strain>
    </source>
</reference>
<evidence type="ECO:0000313" key="5">
    <source>
        <dbReference type="Proteomes" id="UP000011087"/>
    </source>
</evidence>
<dbReference type="Proteomes" id="UP000011087">
    <property type="component" value="Unassembled WGS sequence"/>
</dbReference>
<gene>
    <name evidence="3" type="ORF">GUITHDRAFT_114175</name>
</gene>
<dbReference type="eggNOG" id="KOG3973">
    <property type="taxonomic scope" value="Eukaryota"/>
</dbReference>
<dbReference type="GeneID" id="17296509"/>
<feature type="region of interest" description="Disordered" evidence="2">
    <location>
        <begin position="364"/>
        <end position="396"/>
    </location>
</feature>
<dbReference type="InterPro" id="IPR018797">
    <property type="entry name" value="FAM98"/>
</dbReference>
<dbReference type="PANTHER" id="PTHR31353">
    <property type="entry name" value="FAM98"/>
    <property type="match status" value="1"/>
</dbReference>
<dbReference type="HOGENOM" id="CLU_697284_0_0_1"/>
<dbReference type="KEGG" id="gtt:GUITHDRAFT_114175"/>
<dbReference type="RefSeq" id="XP_005826659.1">
    <property type="nucleotide sequence ID" value="XM_005826602.1"/>
</dbReference>
<dbReference type="GO" id="GO:0072669">
    <property type="term" value="C:tRNA-splicing ligase complex"/>
    <property type="evidence" value="ECO:0007669"/>
    <property type="project" value="TreeGrafter"/>
</dbReference>
<protein>
    <submittedName>
        <fullName evidence="3 4">Uncharacterized protein</fullName>
    </submittedName>
</protein>
<dbReference type="STRING" id="905079.L1IUV9"/>
<dbReference type="EMBL" id="JH993037">
    <property type="protein sequence ID" value="EKX39679.1"/>
    <property type="molecule type" value="Genomic_DNA"/>
</dbReference>
<keyword evidence="5" id="KW-1185">Reference proteome</keyword>
<dbReference type="Pfam" id="PF10239">
    <property type="entry name" value="DUF2465"/>
    <property type="match status" value="1"/>
</dbReference>
<evidence type="ECO:0000313" key="3">
    <source>
        <dbReference type="EMBL" id="EKX39679.1"/>
    </source>
</evidence>